<dbReference type="Pfam" id="PF02581">
    <property type="entry name" value="TMP-TENI"/>
    <property type="match status" value="1"/>
</dbReference>
<evidence type="ECO:0000313" key="4">
    <source>
        <dbReference type="EMBL" id="QUD90841.1"/>
    </source>
</evidence>
<evidence type="ECO:0000256" key="2">
    <source>
        <dbReference type="ARBA" id="ARBA00022977"/>
    </source>
</evidence>
<comment type="pathway">
    <text evidence="1">Cofactor biosynthesis; thiamine diphosphate biosynthesis.</text>
</comment>
<dbReference type="PANTHER" id="PTHR20857">
    <property type="entry name" value="THIAMINE-PHOSPHATE PYROPHOSPHORYLASE"/>
    <property type="match status" value="1"/>
</dbReference>
<dbReference type="GO" id="GO:0004789">
    <property type="term" value="F:thiamine-phosphate diphosphorylase activity"/>
    <property type="evidence" value="ECO:0007669"/>
    <property type="project" value="TreeGrafter"/>
</dbReference>
<dbReference type="SUPFAM" id="SSF51391">
    <property type="entry name" value="Thiamin phosphate synthase"/>
    <property type="match status" value="1"/>
</dbReference>
<dbReference type="InterPro" id="IPR036206">
    <property type="entry name" value="ThiamineP_synth_sf"/>
</dbReference>
<evidence type="ECO:0000256" key="1">
    <source>
        <dbReference type="ARBA" id="ARBA00004948"/>
    </source>
</evidence>
<dbReference type="InterPro" id="IPR013785">
    <property type="entry name" value="Aldolase_TIM"/>
</dbReference>
<dbReference type="GO" id="GO:0005737">
    <property type="term" value="C:cytoplasm"/>
    <property type="evidence" value="ECO:0007669"/>
    <property type="project" value="TreeGrafter"/>
</dbReference>
<dbReference type="InterPro" id="IPR022998">
    <property type="entry name" value="ThiamineP_synth_TenI"/>
</dbReference>
<dbReference type="Gene3D" id="3.20.20.70">
    <property type="entry name" value="Aldolase class I"/>
    <property type="match status" value="1"/>
</dbReference>
<keyword evidence="2" id="KW-0784">Thiamine biosynthesis</keyword>
<feature type="domain" description="Thiamine phosphate synthase/TenI" evidence="3">
    <location>
        <begin position="20"/>
        <end position="192"/>
    </location>
</feature>
<dbReference type="CDD" id="cd00564">
    <property type="entry name" value="TMP_TenI"/>
    <property type="match status" value="1"/>
</dbReference>
<gene>
    <name evidence="4" type="ORF">KCG34_18535</name>
</gene>
<accession>A0A975IYV3</accession>
<proteinExistence type="predicted"/>
<dbReference type="AlphaFoldDB" id="A0A975IYV3"/>
<protein>
    <submittedName>
        <fullName evidence="4">Thiamine phosphate synthase</fullName>
    </submittedName>
</protein>
<dbReference type="EMBL" id="CP073078">
    <property type="protein sequence ID" value="QUD90841.1"/>
    <property type="molecule type" value="Genomic_DNA"/>
</dbReference>
<dbReference type="GO" id="GO:0009228">
    <property type="term" value="P:thiamine biosynthetic process"/>
    <property type="evidence" value="ECO:0007669"/>
    <property type="project" value="UniProtKB-KW"/>
</dbReference>
<dbReference type="PANTHER" id="PTHR20857:SF15">
    <property type="entry name" value="THIAMINE-PHOSPHATE SYNTHASE"/>
    <property type="match status" value="1"/>
</dbReference>
<reference evidence="4" key="1">
    <citation type="submission" date="2021-04" db="EMBL/GenBank/DDBJ databases">
        <title>The complete genome sequence of Caulobacter sp. S6.</title>
        <authorList>
            <person name="Tang Y."/>
            <person name="Ouyang W."/>
            <person name="Liu Q."/>
            <person name="Huang B."/>
            <person name="Guo Z."/>
            <person name="Lei P."/>
        </authorList>
    </citation>
    <scope>NUCLEOTIDE SEQUENCE</scope>
    <source>
        <strain evidence="4">S6</strain>
    </source>
</reference>
<dbReference type="Proteomes" id="UP000676409">
    <property type="component" value="Chromosome"/>
</dbReference>
<organism evidence="4 5">
    <name type="scientific">Phenylobacterium montanum</name>
    <dbReference type="NCBI Taxonomy" id="2823693"/>
    <lineage>
        <taxon>Bacteria</taxon>
        <taxon>Pseudomonadati</taxon>
        <taxon>Pseudomonadota</taxon>
        <taxon>Alphaproteobacteria</taxon>
        <taxon>Caulobacterales</taxon>
        <taxon>Caulobacteraceae</taxon>
        <taxon>Phenylobacterium</taxon>
    </lineage>
</organism>
<dbReference type="KEGG" id="caul:KCG34_18535"/>
<evidence type="ECO:0000313" key="5">
    <source>
        <dbReference type="Proteomes" id="UP000676409"/>
    </source>
</evidence>
<keyword evidence="5" id="KW-1185">Reference proteome</keyword>
<name>A0A975IYV3_9CAUL</name>
<evidence type="ECO:0000259" key="3">
    <source>
        <dbReference type="Pfam" id="PF02581"/>
    </source>
</evidence>
<sequence>MAATARLLSRRANPGLPGLWFVTDPARTPDPVATVAQLPRGSAVIFRAFGATDAVELGRALRQATRKAGVLLLAGADSALARRIGADGIHLPERLAHRAGQLRRARPGSLVTAAAHDAAAIRKARRAGAQAVLVSPVFPSRSPSAGRPLGVLRFQALARGAGVPVVALGGINSRTARRLKGTCAAGLAAVEGVTAP</sequence>